<gene>
    <name evidence="1" type="ORF">FKZ61_07745</name>
</gene>
<sequence length="90" mass="10148">MDVQTRTEVTRRLRSVEGHIRGVAHMIDEDQPCMAILQQMQAIQGAIRQISLLLLASHLDHCLQTVETAQSAKAHQQLREELTALFAQMS</sequence>
<name>A0A540VHX9_9CHLR</name>
<dbReference type="Gene3D" id="1.20.58.1000">
    <property type="entry name" value="Metal-sensitive repressor, helix protomer"/>
    <property type="match status" value="1"/>
</dbReference>
<dbReference type="GO" id="GO:0046872">
    <property type="term" value="F:metal ion binding"/>
    <property type="evidence" value="ECO:0007669"/>
    <property type="project" value="InterPro"/>
</dbReference>
<dbReference type="Proteomes" id="UP000317371">
    <property type="component" value="Unassembled WGS sequence"/>
</dbReference>
<dbReference type="PANTHER" id="PTHR33677">
    <property type="entry name" value="TRANSCRIPTIONAL REPRESSOR FRMR-RELATED"/>
    <property type="match status" value="1"/>
</dbReference>
<accession>A0A540VHX9</accession>
<dbReference type="AlphaFoldDB" id="A0A540VHX9"/>
<dbReference type="EMBL" id="VIGC01000008">
    <property type="protein sequence ID" value="TQE96375.1"/>
    <property type="molecule type" value="Genomic_DNA"/>
</dbReference>
<dbReference type="InParanoid" id="A0A540VHX9"/>
<reference evidence="1 2" key="1">
    <citation type="submission" date="2019-06" db="EMBL/GenBank/DDBJ databases">
        <title>Genome sequence of Litorilinea aerophila BAA-2444.</title>
        <authorList>
            <person name="Maclea K.S."/>
            <person name="Maurais E.G."/>
            <person name="Iannazzi L.C."/>
        </authorList>
    </citation>
    <scope>NUCLEOTIDE SEQUENCE [LARGE SCALE GENOMIC DNA]</scope>
    <source>
        <strain evidence="1 2">ATCC BAA-2444</strain>
    </source>
</reference>
<organism evidence="1 2">
    <name type="scientific">Litorilinea aerophila</name>
    <dbReference type="NCBI Taxonomy" id="1204385"/>
    <lineage>
        <taxon>Bacteria</taxon>
        <taxon>Bacillati</taxon>
        <taxon>Chloroflexota</taxon>
        <taxon>Caldilineae</taxon>
        <taxon>Caldilineales</taxon>
        <taxon>Caldilineaceae</taxon>
        <taxon>Litorilinea</taxon>
    </lineage>
</organism>
<dbReference type="Pfam" id="PF02583">
    <property type="entry name" value="Trns_repr_metal"/>
    <property type="match status" value="1"/>
</dbReference>
<proteinExistence type="predicted"/>
<dbReference type="OrthoDB" id="9811244at2"/>
<comment type="caution">
    <text evidence="1">The sequence shown here is derived from an EMBL/GenBank/DDBJ whole genome shotgun (WGS) entry which is preliminary data.</text>
</comment>
<keyword evidence="2" id="KW-1185">Reference proteome</keyword>
<dbReference type="InterPro" id="IPR038390">
    <property type="entry name" value="Metal_Tscrpt_repr_sf"/>
</dbReference>
<dbReference type="CDD" id="cd10148">
    <property type="entry name" value="CsoR-like_DUF156"/>
    <property type="match status" value="1"/>
</dbReference>
<evidence type="ECO:0000313" key="1">
    <source>
        <dbReference type="EMBL" id="TQE96375.1"/>
    </source>
</evidence>
<evidence type="ECO:0000313" key="2">
    <source>
        <dbReference type="Proteomes" id="UP000317371"/>
    </source>
</evidence>
<dbReference type="GO" id="GO:0045892">
    <property type="term" value="P:negative regulation of DNA-templated transcription"/>
    <property type="evidence" value="ECO:0007669"/>
    <property type="project" value="UniProtKB-ARBA"/>
</dbReference>
<protein>
    <submittedName>
        <fullName evidence="1">Metal-sensitive transcriptional regulator</fullName>
    </submittedName>
</protein>
<dbReference type="RefSeq" id="WP_141609520.1">
    <property type="nucleotide sequence ID" value="NZ_VIGC02000008.1"/>
</dbReference>
<dbReference type="GO" id="GO:0003677">
    <property type="term" value="F:DNA binding"/>
    <property type="evidence" value="ECO:0007669"/>
    <property type="project" value="InterPro"/>
</dbReference>
<dbReference type="InterPro" id="IPR003735">
    <property type="entry name" value="Metal_Tscrpt_repr"/>
</dbReference>